<sequence>MSSISRPITEFCLDLYNKLNRNAEDTNIAFSPMSISVALALVHLGAKNNTAAQIEKVSINKTCQDASTLLAVPLMETLAFQALLLQLQDLGESYVLTLANNLFIQQGFELQQQFLMCTKELYGAVLQTVDFKGALEAARTKINAWIESETQGKIKELFAPGVINADAVLVLANVIYFKASWEHKFEEKKTVQRYFKLNQNEKKPVQMMYQKGMFKLGYIEEMGAQVLELPYAQKSLSMIILLPGDMADGSTSGLEQIESTMTYENLMLWASSEHMFETRVEVYLPRFKLEGTFDLNEVLQEMGMTDIFTESKADLSAMSFSKSLVMSNVVHKTYVEVNEEGTIAAAGTGAVIVRRSLPLTEVFMADHPFLFFIRHNPTNIILFFGKLCSP</sequence>
<comment type="subcellular location">
    <subcellularLocation>
        <location evidence="1">Cytoplasm</location>
    </subcellularLocation>
</comment>
<dbReference type="CDD" id="cd19956">
    <property type="entry name" value="serpinB"/>
    <property type="match status" value="1"/>
</dbReference>
<proteinExistence type="inferred from homology"/>
<dbReference type="Gene3D" id="3.30.497.10">
    <property type="entry name" value="Antithrombin, subunit I, domain 2"/>
    <property type="match status" value="1"/>
</dbReference>
<dbReference type="Gene3D" id="2.30.39.10">
    <property type="entry name" value="Alpha-1-antitrypsin, domain 1"/>
    <property type="match status" value="1"/>
</dbReference>
<reference evidence="5 6" key="1">
    <citation type="submission" date="2014-04" db="EMBL/GenBank/DDBJ databases">
        <title>Genome evolution of avian class.</title>
        <authorList>
            <person name="Zhang G."/>
            <person name="Li C."/>
        </authorList>
    </citation>
    <scope>NUCLEOTIDE SEQUENCE [LARGE SCALE GENOMIC DNA]</scope>
    <source>
        <strain evidence="5">BGI_N312</strain>
    </source>
</reference>
<dbReference type="GO" id="GO:0005737">
    <property type="term" value="C:cytoplasm"/>
    <property type="evidence" value="ECO:0007669"/>
    <property type="project" value="UniProtKB-SubCell"/>
</dbReference>
<dbReference type="InterPro" id="IPR023796">
    <property type="entry name" value="Serpin_dom"/>
</dbReference>
<dbReference type="FunFam" id="2.10.310.10:FF:000001">
    <property type="entry name" value="Serpin family A member 1"/>
    <property type="match status" value="1"/>
</dbReference>
<dbReference type="SUPFAM" id="SSF56574">
    <property type="entry name" value="Serpins"/>
    <property type="match status" value="1"/>
</dbReference>
<evidence type="ECO:0000256" key="3">
    <source>
        <dbReference type="ARBA" id="ARBA00022490"/>
    </source>
</evidence>
<dbReference type="GO" id="GO:0004867">
    <property type="term" value="F:serine-type endopeptidase inhibitor activity"/>
    <property type="evidence" value="ECO:0007669"/>
    <property type="project" value="InterPro"/>
</dbReference>
<dbReference type="InterPro" id="IPR036186">
    <property type="entry name" value="Serpin_sf"/>
</dbReference>
<dbReference type="Pfam" id="PF00079">
    <property type="entry name" value="Serpin"/>
    <property type="match status" value="1"/>
</dbReference>
<evidence type="ECO:0000256" key="1">
    <source>
        <dbReference type="ARBA" id="ARBA00004496"/>
    </source>
</evidence>
<protein>
    <submittedName>
        <fullName evidence="5">Serpin B12</fullName>
    </submittedName>
</protein>
<dbReference type="InterPro" id="IPR042178">
    <property type="entry name" value="Serpin_sf_1"/>
</dbReference>
<dbReference type="MEROPS" id="I04.958"/>
<keyword evidence="6" id="KW-1185">Reference proteome</keyword>
<dbReference type="PANTHER" id="PTHR11461">
    <property type="entry name" value="SERINE PROTEASE INHIBITOR, SERPIN"/>
    <property type="match status" value="1"/>
</dbReference>
<dbReference type="GO" id="GO:0005615">
    <property type="term" value="C:extracellular space"/>
    <property type="evidence" value="ECO:0007669"/>
    <property type="project" value="InterPro"/>
</dbReference>
<organism evidence="5 6">
    <name type="scientific">Balearica regulorum gibbericeps</name>
    <name type="common">East African grey crowned-crane</name>
    <dbReference type="NCBI Taxonomy" id="100784"/>
    <lineage>
        <taxon>Eukaryota</taxon>
        <taxon>Metazoa</taxon>
        <taxon>Chordata</taxon>
        <taxon>Craniata</taxon>
        <taxon>Vertebrata</taxon>
        <taxon>Euteleostomi</taxon>
        <taxon>Archelosauria</taxon>
        <taxon>Archosauria</taxon>
        <taxon>Dinosauria</taxon>
        <taxon>Saurischia</taxon>
        <taxon>Theropoda</taxon>
        <taxon>Coelurosauria</taxon>
        <taxon>Aves</taxon>
        <taxon>Neognathae</taxon>
        <taxon>Neoaves</taxon>
        <taxon>Gruiformes</taxon>
        <taxon>Gruidae</taxon>
        <taxon>Balearica</taxon>
    </lineage>
</organism>
<dbReference type="AlphaFoldDB" id="A0A087VHV3"/>
<evidence type="ECO:0000256" key="2">
    <source>
        <dbReference type="ARBA" id="ARBA00006426"/>
    </source>
</evidence>
<gene>
    <name evidence="5" type="ORF">N312_04001</name>
</gene>
<evidence type="ECO:0000313" key="6">
    <source>
        <dbReference type="Proteomes" id="UP000053309"/>
    </source>
</evidence>
<dbReference type="PROSITE" id="PS00284">
    <property type="entry name" value="SERPIN"/>
    <property type="match status" value="1"/>
</dbReference>
<dbReference type="SMART" id="SM00093">
    <property type="entry name" value="SERPIN"/>
    <property type="match status" value="1"/>
</dbReference>
<comment type="similarity">
    <text evidence="2">Belongs to the serpin family. Ov-serpin subfamily.</text>
</comment>
<dbReference type="EMBL" id="KL493956">
    <property type="protein sequence ID" value="KFO12195.1"/>
    <property type="molecule type" value="Genomic_DNA"/>
</dbReference>
<dbReference type="InterPro" id="IPR000215">
    <property type="entry name" value="Serpin_fam"/>
</dbReference>
<dbReference type="FunFam" id="2.30.39.10:FF:000014">
    <property type="entry name" value="Serpin family B member 9"/>
    <property type="match status" value="1"/>
</dbReference>
<dbReference type="InterPro" id="IPR042185">
    <property type="entry name" value="Serpin_sf_2"/>
</dbReference>
<evidence type="ECO:0000259" key="4">
    <source>
        <dbReference type="SMART" id="SM00093"/>
    </source>
</evidence>
<feature type="domain" description="Serpin" evidence="4">
    <location>
        <begin position="13"/>
        <end position="390"/>
    </location>
</feature>
<dbReference type="InterPro" id="IPR023795">
    <property type="entry name" value="Serpin_CS"/>
</dbReference>
<dbReference type="PANTHER" id="PTHR11461:SF199">
    <property type="entry name" value="SERPIN B11"/>
    <property type="match status" value="1"/>
</dbReference>
<name>A0A087VHV3_BALRE</name>
<accession>A0A087VHV3</accession>
<dbReference type="Proteomes" id="UP000053309">
    <property type="component" value="Unassembled WGS sequence"/>
</dbReference>
<evidence type="ECO:0000313" key="5">
    <source>
        <dbReference type="EMBL" id="KFO12195.1"/>
    </source>
</evidence>
<keyword evidence="3" id="KW-0963">Cytoplasm</keyword>